<organism evidence="4 5">
    <name type="scientific">Coprinellus micaceus</name>
    <name type="common">Glistening ink-cap mushroom</name>
    <name type="synonym">Coprinus micaceus</name>
    <dbReference type="NCBI Taxonomy" id="71717"/>
    <lineage>
        <taxon>Eukaryota</taxon>
        <taxon>Fungi</taxon>
        <taxon>Dikarya</taxon>
        <taxon>Basidiomycota</taxon>
        <taxon>Agaricomycotina</taxon>
        <taxon>Agaricomycetes</taxon>
        <taxon>Agaricomycetidae</taxon>
        <taxon>Agaricales</taxon>
        <taxon>Agaricineae</taxon>
        <taxon>Psathyrellaceae</taxon>
        <taxon>Coprinellus</taxon>
    </lineage>
</organism>
<dbReference type="STRING" id="71717.A0A4Y7T7T3"/>
<evidence type="ECO:0000256" key="2">
    <source>
        <dbReference type="SAM" id="MobiDB-lite"/>
    </source>
</evidence>
<sequence>MKDWNARATPLLLYREREFEWANGEEMSMFNRFENDSAHISPVWLVQRAVDRGLRVTHLLKITHLSSRVPHFLLVLEKDQYMCDCAMGLNLGVPCRHFFHAWTTFGGLRFQIGLIRRRWYKNPNLDTTEIPAVAFNPVAPITQPSNSALPSVLLANPLHTTSTPGFTPPATQTVGAREVNHEAHAVLRPILESVRTAGDLEDVLEDLRALKRARTDAESEGHVRDPIAPNPTGRPRSARITSRLEGRPRGGGPTRSLTLQSQSQVHSGPHPVVPAPTAGQSEQRRCGRCRQIGHNRTRCPLGP</sequence>
<protein>
    <recommendedName>
        <fullName evidence="3">SWIM-type domain-containing protein</fullName>
    </recommendedName>
</protein>
<dbReference type="EMBL" id="QPFP01000024">
    <property type="protein sequence ID" value="TEB30170.1"/>
    <property type="molecule type" value="Genomic_DNA"/>
</dbReference>
<evidence type="ECO:0000313" key="5">
    <source>
        <dbReference type="Proteomes" id="UP000298030"/>
    </source>
</evidence>
<dbReference type="PROSITE" id="PS50966">
    <property type="entry name" value="ZF_SWIM"/>
    <property type="match status" value="1"/>
</dbReference>
<dbReference type="AlphaFoldDB" id="A0A4Y7T7T3"/>
<feature type="region of interest" description="Disordered" evidence="2">
    <location>
        <begin position="213"/>
        <end position="286"/>
    </location>
</feature>
<dbReference type="InterPro" id="IPR007527">
    <property type="entry name" value="Znf_SWIM"/>
</dbReference>
<evidence type="ECO:0000259" key="3">
    <source>
        <dbReference type="PROSITE" id="PS50966"/>
    </source>
</evidence>
<gene>
    <name evidence="4" type="ORF">FA13DRAFT_1733987</name>
</gene>
<feature type="domain" description="SWIM-type" evidence="3">
    <location>
        <begin position="72"/>
        <end position="106"/>
    </location>
</feature>
<keyword evidence="1" id="KW-0863">Zinc-finger</keyword>
<keyword evidence="1" id="KW-0862">Zinc</keyword>
<proteinExistence type="predicted"/>
<feature type="compositionally biased region" description="Polar residues" evidence="2">
    <location>
        <begin position="255"/>
        <end position="266"/>
    </location>
</feature>
<keyword evidence="5" id="KW-1185">Reference proteome</keyword>
<dbReference type="GO" id="GO:0008270">
    <property type="term" value="F:zinc ion binding"/>
    <property type="evidence" value="ECO:0007669"/>
    <property type="project" value="UniProtKB-KW"/>
</dbReference>
<comment type="caution">
    <text evidence="4">The sequence shown here is derived from an EMBL/GenBank/DDBJ whole genome shotgun (WGS) entry which is preliminary data.</text>
</comment>
<feature type="compositionally biased region" description="Basic and acidic residues" evidence="2">
    <location>
        <begin position="213"/>
        <end position="225"/>
    </location>
</feature>
<dbReference type="Proteomes" id="UP000298030">
    <property type="component" value="Unassembled WGS sequence"/>
</dbReference>
<evidence type="ECO:0000256" key="1">
    <source>
        <dbReference type="PROSITE-ProRule" id="PRU00325"/>
    </source>
</evidence>
<accession>A0A4Y7T7T3</accession>
<dbReference type="OrthoDB" id="2976292at2759"/>
<keyword evidence="1" id="KW-0479">Metal-binding</keyword>
<name>A0A4Y7T7T3_COPMI</name>
<reference evidence="4 5" key="1">
    <citation type="journal article" date="2019" name="Nat. Ecol. Evol.">
        <title>Megaphylogeny resolves global patterns of mushroom evolution.</title>
        <authorList>
            <person name="Varga T."/>
            <person name="Krizsan K."/>
            <person name="Foldi C."/>
            <person name="Dima B."/>
            <person name="Sanchez-Garcia M."/>
            <person name="Sanchez-Ramirez S."/>
            <person name="Szollosi G.J."/>
            <person name="Szarkandi J.G."/>
            <person name="Papp V."/>
            <person name="Albert L."/>
            <person name="Andreopoulos W."/>
            <person name="Angelini C."/>
            <person name="Antonin V."/>
            <person name="Barry K.W."/>
            <person name="Bougher N.L."/>
            <person name="Buchanan P."/>
            <person name="Buyck B."/>
            <person name="Bense V."/>
            <person name="Catcheside P."/>
            <person name="Chovatia M."/>
            <person name="Cooper J."/>
            <person name="Damon W."/>
            <person name="Desjardin D."/>
            <person name="Finy P."/>
            <person name="Geml J."/>
            <person name="Haridas S."/>
            <person name="Hughes K."/>
            <person name="Justo A."/>
            <person name="Karasinski D."/>
            <person name="Kautmanova I."/>
            <person name="Kiss B."/>
            <person name="Kocsube S."/>
            <person name="Kotiranta H."/>
            <person name="LaButti K.M."/>
            <person name="Lechner B.E."/>
            <person name="Liimatainen K."/>
            <person name="Lipzen A."/>
            <person name="Lukacs Z."/>
            <person name="Mihaltcheva S."/>
            <person name="Morgado L.N."/>
            <person name="Niskanen T."/>
            <person name="Noordeloos M.E."/>
            <person name="Ohm R.A."/>
            <person name="Ortiz-Santana B."/>
            <person name="Ovrebo C."/>
            <person name="Racz N."/>
            <person name="Riley R."/>
            <person name="Savchenko A."/>
            <person name="Shiryaev A."/>
            <person name="Soop K."/>
            <person name="Spirin V."/>
            <person name="Szebenyi C."/>
            <person name="Tomsovsky M."/>
            <person name="Tulloss R.E."/>
            <person name="Uehling J."/>
            <person name="Grigoriev I.V."/>
            <person name="Vagvolgyi C."/>
            <person name="Papp T."/>
            <person name="Martin F.M."/>
            <person name="Miettinen O."/>
            <person name="Hibbett D.S."/>
            <person name="Nagy L.G."/>
        </authorList>
    </citation>
    <scope>NUCLEOTIDE SEQUENCE [LARGE SCALE GENOMIC DNA]</scope>
    <source>
        <strain evidence="4 5">FP101781</strain>
    </source>
</reference>
<evidence type="ECO:0000313" key="4">
    <source>
        <dbReference type="EMBL" id="TEB30170.1"/>
    </source>
</evidence>